<keyword evidence="3" id="KW-1185">Reference proteome</keyword>
<evidence type="ECO:0000313" key="2">
    <source>
        <dbReference type="EMBL" id="NGZ87379.1"/>
    </source>
</evidence>
<feature type="chain" id="PRO_5046128318" evidence="1">
    <location>
        <begin position="22"/>
        <end position="146"/>
    </location>
</feature>
<sequence length="146" mass="16362">MKIITLVTLAAMFAVVPATQAQQQEQDRVIVPLPPVEQSIELPASYKKMWPDQYEAYKGAYNLSNGQTLSIRSFGTNMVAYIDNEKWHKLVAVAPNTFVALDRQLKMEINLHDDGDANGWVHMVVPAQKLSSGEIVPEKVMSFAMR</sequence>
<dbReference type="Proteomes" id="UP000666369">
    <property type="component" value="Unassembled WGS sequence"/>
</dbReference>
<evidence type="ECO:0000256" key="1">
    <source>
        <dbReference type="SAM" id="SignalP"/>
    </source>
</evidence>
<keyword evidence="1" id="KW-0732">Signal</keyword>
<dbReference type="RefSeq" id="WP_166107492.1">
    <property type="nucleotide sequence ID" value="NZ_JAADJT010000012.1"/>
</dbReference>
<proteinExistence type="predicted"/>
<name>A0ABX0FSR5_9BURK</name>
<evidence type="ECO:0000313" key="3">
    <source>
        <dbReference type="Proteomes" id="UP000666369"/>
    </source>
</evidence>
<gene>
    <name evidence="2" type="ORF">GW587_24355</name>
</gene>
<accession>A0ABX0FSR5</accession>
<protein>
    <submittedName>
        <fullName evidence="2">Uncharacterized protein</fullName>
    </submittedName>
</protein>
<comment type="caution">
    <text evidence="2">The sequence shown here is derived from an EMBL/GenBank/DDBJ whole genome shotgun (WGS) entry which is preliminary data.</text>
</comment>
<dbReference type="EMBL" id="JAADJT010000012">
    <property type="protein sequence ID" value="NGZ87379.1"/>
    <property type="molecule type" value="Genomic_DNA"/>
</dbReference>
<organism evidence="2 3">
    <name type="scientific">Duganella aceris</name>
    <dbReference type="NCBI Taxonomy" id="2703883"/>
    <lineage>
        <taxon>Bacteria</taxon>
        <taxon>Pseudomonadati</taxon>
        <taxon>Pseudomonadota</taxon>
        <taxon>Betaproteobacteria</taxon>
        <taxon>Burkholderiales</taxon>
        <taxon>Oxalobacteraceae</taxon>
        <taxon>Telluria group</taxon>
        <taxon>Duganella</taxon>
    </lineage>
</organism>
<reference evidence="3" key="1">
    <citation type="submission" date="2023-07" db="EMBL/GenBank/DDBJ databases">
        <title>Duganella aceri sp. nov., isolated from tree sap.</title>
        <authorList>
            <person name="Kim I.S."/>
        </authorList>
    </citation>
    <scope>NUCLEOTIDE SEQUENCE [LARGE SCALE GENOMIC DNA]</scope>
    <source>
        <strain evidence="3">SAP-35</strain>
    </source>
</reference>
<feature type="signal peptide" evidence="1">
    <location>
        <begin position="1"/>
        <end position="21"/>
    </location>
</feature>